<comment type="caution">
    <text evidence="8">The sequence shown here is derived from an EMBL/GenBank/DDBJ whole genome shotgun (WGS) entry which is preliminary data.</text>
</comment>
<dbReference type="GO" id="GO:0051301">
    <property type="term" value="P:cell division"/>
    <property type="evidence" value="ECO:0007669"/>
    <property type="project" value="UniProtKB-KW"/>
</dbReference>
<reference evidence="8 9" key="1">
    <citation type="journal article" date="2016" name="Nat. Commun.">
        <title>Thousands of microbial genomes shed light on interconnected biogeochemical processes in an aquifer system.</title>
        <authorList>
            <person name="Anantharaman K."/>
            <person name="Brown C.T."/>
            <person name="Hug L.A."/>
            <person name="Sharon I."/>
            <person name="Castelle C.J."/>
            <person name="Probst A.J."/>
            <person name="Thomas B.C."/>
            <person name="Singh A."/>
            <person name="Wilkins M.J."/>
            <person name="Karaoz U."/>
            <person name="Brodie E.L."/>
            <person name="Williams K.H."/>
            <person name="Hubbard S.S."/>
            <person name="Banfield J.F."/>
        </authorList>
    </citation>
    <scope>NUCLEOTIDE SEQUENCE [LARGE SCALE GENOMIC DNA]</scope>
</reference>
<keyword evidence="3 6" id="KW-0812">Transmembrane</keyword>
<dbReference type="EMBL" id="META01000006">
    <property type="protein sequence ID" value="OGB74040.1"/>
    <property type="molecule type" value="Genomic_DNA"/>
</dbReference>
<dbReference type="GO" id="GO:0005886">
    <property type="term" value="C:plasma membrane"/>
    <property type="evidence" value="ECO:0007669"/>
    <property type="project" value="TreeGrafter"/>
</dbReference>
<evidence type="ECO:0000256" key="6">
    <source>
        <dbReference type="SAM" id="Phobius"/>
    </source>
</evidence>
<evidence type="ECO:0000256" key="1">
    <source>
        <dbReference type="ARBA" id="ARBA00022475"/>
    </source>
</evidence>
<keyword evidence="1" id="KW-1003">Cell membrane</keyword>
<dbReference type="PANTHER" id="PTHR37820">
    <property type="entry name" value="CELL DIVISION PROTEIN DIVIB"/>
    <property type="match status" value="1"/>
</dbReference>
<evidence type="ECO:0000259" key="7">
    <source>
        <dbReference type="Pfam" id="PF03799"/>
    </source>
</evidence>
<accession>A0A1F4NRI9</accession>
<evidence type="ECO:0000256" key="5">
    <source>
        <dbReference type="ARBA" id="ARBA00023306"/>
    </source>
</evidence>
<dbReference type="Pfam" id="PF03799">
    <property type="entry name" value="FtsQ_DivIB_C"/>
    <property type="match status" value="1"/>
</dbReference>
<dbReference type="AlphaFoldDB" id="A0A1F4NRI9"/>
<feature type="transmembrane region" description="Helical" evidence="6">
    <location>
        <begin position="58"/>
        <end position="82"/>
    </location>
</feature>
<dbReference type="InterPro" id="IPR050487">
    <property type="entry name" value="FtsQ_DivIB"/>
</dbReference>
<evidence type="ECO:0000256" key="4">
    <source>
        <dbReference type="ARBA" id="ARBA00022989"/>
    </source>
</evidence>
<keyword evidence="6" id="KW-0472">Membrane</keyword>
<dbReference type="STRING" id="1798535.A2V68_01600"/>
<dbReference type="InterPro" id="IPR005548">
    <property type="entry name" value="Cell_div_FtsQ/DivIB_C"/>
</dbReference>
<evidence type="ECO:0000256" key="3">
    <source>
        <dbReference type="ARBA" id="ARBA00022692"/>
    </source>
</evidence>
<gene>
    <name evidence="8" type="ORF">A2V68_01600</name>
</gene>
<name>A0A1F4NRI9_UNCK3</name>
<sequence>MRRGFSSEFFLKKRKRAAADPRVRPKVVFYTTRPEIVKPLSKRAKRLIWVPRVKPKPFAAVASPMTKVALGVFLLLLAYWLLGSRAFVLREFTVEGNHLVPADEIQATVFPNGFRQVNAFLFREGKATQQILSIPQIREASFKKLVFAKRLVAVVEEHETTIVWQTNNERFMVNRAGVVYNVAGSDTPLVVVEDLKNVPVNLNQKIVTTDFIEFVTSLVANLPRKTNVAARRVMVPETTFEIEVVTSEGWTIILDTTRSVETQLNNLVKVLRTIGGNPRAYVDLRIEDRVYYK</sequence>
<feature type="domain" description="Cell division protein FtsQ/DivIB C-terminal" evidence="7">
    <location>
        <begin position="163"/>
        <end position="285"/>
    </location>
</feature>
<keyword evidence="2" id="KW-0132">Cell division</keyword>
<keyword evidence="4 6" id="KW-1133">Transmembrane helix</keyword>
<keyword evidence="5" id="KW-0131">Cell cycle</keyword>
<evidence type="ECO:0000313" key="9">
    <source>
        <dbReference type="Proteomes" id="UP000176651"/>
    </source>
</evidence>
<protein>
    <recommendedName>
        <fullName evidence="7">Cell division protein FtsQ/DivIB C-terminal domain-containing protein</fullName>
    </recommendedName>
</protein>
<evidence type="ECO:0000256" key="2">
    <source>
        <dbReference type="ARBA" id="ARBA00022618"/>
    </source>
</evidence>
<organism evidence="8 9">
    <name type="scientific">candidate division Kazan bacterium RBG_13_50_9</name>
    <dbReference type="NCBI Taxonomy" id="1798535"/>
    <lineage>
        <taxon>Bacteria</taxon>
        <taxon>Bacteria division Kazan-3B-28</taxon>
    </lineage>
</organism>
<evidence type="ECO:0000313" key="8">
    <source>
        <dbReference type="EMBL" id="OGB74040.1"/>
    </source>
</evidence>
<proteinExistence type="predicted"/>
<dbReference type="Proteomes" id="UP000176651">
    <property type="component" value="Unassembled WGS sequence"/>
</dbReference>
<dbReference type="PANTHER" id="PTHR37820:SF1">
    <property type="entry name" value="CELL DIVISION PROTEIN FTSQ"/>
    <property type="match status" value="1"/>
</dbReference>